<sequence>MRSPSIKSIKVKGLIGYLFLFVLFVIPTVAIAQTGDIGSTYDEIVLASQTEGDRSRGILEDLLTDFAVNPFTAAGRPDTLLGNLFFLFNSGIFIVGTALLSYFILASVAQTAHEGEVLGKRINGLWVPIRVTLGVFGMLPVFGGFSLAQAIVMWFVILGIGLANIMTSAAISDTEKFNALIPPPGNSTSSSTVSFDANTAKQLFLMNVCVDTASRLHEQATADDWVAWGSKPELVFSKVNGQTSIRSVGIGDNYSCGSFLLKKEGARTGTWGSWGGLTGWRSPAVNYEDIEDISNVTYAQKSAELMKMNDKMADLSEHFVSAYFENNGTQFNPPVSVFEDVAKAANEKVNQVVSAAIESKESAQDSERSTLSEAAANDIRKGGWMSLGSWHSVYAEVQAALQTAAFNGQLLYTPASNFDESTQEDYITLSRMMTSAGFVASKPEITDENSFGQSVLDLFFNAVVSDTGGTNMVNPITAAKSAGDWMITAGLAIYAVDSYLDSTLLGTKAGKWAVKGVSSVVSLATPIGAAISTLVNMLEDLISVLPVIAGLFLVIGALLSIYVPMIPFLTWVAALVSYFVSVIEGLIAAQVWAFGHLSLDGEGMGQKTEKGYQYLLSALIRPPLMVLGFFFASAILILIGTFVVNEMMTVVRNVQGDSMTGVIVIIAFFVLFTVLMITIVSTVFDMIFEVPDRVIAWFGNGLEARMARNMDSKIETQSREAARWAGASAATLNKNAHKRKNSNDGKKSADKDE</sequence>
<keyword evidence="2" id="KW-0812">Transmembrane</keyword>
<feature type="transmembrane region" description="Helical" evidence="2">
    <location>
        <begin position="125"/>
        <end position="145"/>
    </location>
</feature>
<feature type="transmembrane region" description="Helical" evidence="2">
    <location>
        <begin position="84"/>
        <end position="105"/>
    </location>
</feature>
<evidence type="ECO:0000313" key="3">
    <source>
        <dbReference type="EMBL" id="RIY41078.1"/>
    </source>
</evidence>
<feature type="compositionally biased region" description="Basic and acidic residues" evidence="1">
    <location>
        <begin position="741"/>
        <end position="753"/>
    </location>
</feature>
<protein>
    <recommendedName>
        <fullName evidence="5">DotA/TraY family protein</fullName>
    </recommendedName>
</protein>
<dbReference type="OrthoDB" id="7010241at2"/>
<keyword evidence="2" id="KW-1133">Transmembrane helix</keyword>
<feature type="transmembrane region" description="Helical" evidence="2">
    <location>
        <begin position="614"/>
        <end position="639"/>
    </location>
</feature>
<keyword evidence="2" id="KW-0472">Membrane</keyword>
<name>A0A3A1YV57_9BURK</name>
<reference evidence="3 4" key="1">
    <citation type="submission" date="2017-08" db="EMBL/GenBank/DDBJ databases">
        <title>Pusillimonas indicus sp. nov., a member of the family Alcaligenaceae isolated from surface seawater.</title>
        <authorList>
            <person name="Li J."/>
        </authorList>
    </citation>
    <scope>NUCLEOTIDE SEQUENCE [LARGE SCALE GENOMIC DNA]</scope>
    <source>
        <strain evidence="3 4">L52-1-41</strain>
    </source>
</reference>
<accession>A0A3A1YV57</accession>
<feature type="region of interest" description="Disordered" evidence="1">
    <location>
        <begin position="729"/>
        <end position="753"/>
    </location>
</feature>
<evidence type="ECO:0000313" key="4">
    <source>
        <dbReference type="Proteomes" id="UP000266206"/>
    </source>
</evidence>
<dbReference type="NCBIfam" id="TIGR04346">
    <property type="entry name" value="DotA_TraY"/>
    <property type="match status" value="1"/>
</dbReference>
<feature type="transmembrane region" description="Helical" evidence="2">
    <location>
        <begin position="568"/>
        <end position="593"/>
    </location>
</feature>
<organism evidence="3 4">
    <name type="scientific">Neopusillimonas maritima</name>
    <dbReference type="NCBI Taxonomy" id="2026239"/>
    <lineage>
        <taxon>Bacteria</taxon>
        <taxon>Pseudomonadati</taxon>
        <taxon>Pseudomonadota</taxon>
        <taxon>Betaproteobacteria</taxon>
        <taxon>Burkholderiales</taxon>
        <taxon>Alcaligenaceae</taxon>
        <taxon>Neopusillimonas</taxon>
    </lineage>
</organism>
<comment type="caution">
    <text evidence="3">The sequence shown here is derived from an EMBL/GenBank/DDBJ whole genome shotgun (WGS) entry which is preliminary data.</text>
</comment>
<dbReference type="AlphaFoldDB" id="A0A3A1YV57"/>
<dbReference type="RefSeq" id="WP_119516079.1">
    <property type="nucleotide sequence ID" value="NZ_NQYH01000005.1"/>
</dbReference>
<evidence type="ECO:0000256" key="2">
    <source>
        <dbReference type="SAM" id="Phobius"/>
    </source>
</evidence>
<feature type="transmembrane region" description="Helical" evidence="2">
    <location>
        <begin position="659"/>
        <end position="684"/>
    </location>
</feature>
<feature type="transmembrane region" description="Helical" evidence="2">
    <location>
        <begin position="541"/>
        <end position="562"/>
    </location>
</feature>
<evidence type="ECO:0008006" key="5">
    <source>
        <dbReference type="Google" id="ProtNLM"/>
    </source>
</evidence>
<dbReference type="EMBL" id="NQYH01000005">
    <property type="protein sequence ID" value="RIY41078.1"/>
    <property type="molecule type" value="Genomic_DNA"/>
</dbReference>
<dbReference type="Proteomes" id="UP000266206">
    <property type="component" value="Unassembled WGS sequence"/>
</dbReference>
<gene>
    <name evidence="3" type="ORF">CJP73_07980</name>
</gene>
<feature type="transmembrane region" description="Helical" evidence="2">
    <location>
        <begin position="151"/>
        <end position="171"/>
    </location>
</feature>
<dbReference type="InterPro" id="IPR027628">
    <property type="entry name" value="DotA_TraY"/>
</dbReference>
<evidence type="ECO:0000256" key="1">
    <source>
        <dbReference type="SAM" id="MobiDB-lite"/>
    </source>
</evidence>
<proteinExistence type="predicted"/>